<keyword evidence="1" id="KW-0472">Membrane</keyword>
<comment type="caution">
    <text evidence="2">The sequence shown here is derived from an EMBL/GenBank/DDBJ whole genome shotgun (WGS) entry which is preliminary data.</text>
</comment>
<protein>
    <recommendedName>
        <fullName evidence="4">Steroid 5-alpha reductase C-terminal domain-containing protein</fullName>
    </recommendedName>
</protein>
<feature type="transmembrane region" description="Helical" evidence="1">
    <location>
        <begin position="105"/>
        <end position="130"/>
    </location>
</feature>
<dbReference type="Pfam" id="PF06966">
    <property type="entry name" value="DUF1295"/>
    <property type="match status" value="1"/>
</dbReference>
<accession>A0ABQ6M6A7</accession>
<organism evidence="2 3">
    <name type="scientific">Tetraparma gracilis</name>
    <dbReference type="NCBI Taxonomy" id="2962635"/>
    <lineage>
        <taxon>Eukaryota</taxon>
        <taxon>Sar</taxon>
        <taxon>Stramenopiles</taxon>
        <taxon>Ochrophyta</taxon>
        <taxon>Bolidophyceae</taxon>
        <taxon>Parmales</taxon>
        <taxon>Triparmaceae</taxon>
        <taxon>Tetraparma</taxon>
    </lineage>
</organism>
<dbReference type="Gene3D" id="1.20.120.1630">
    <property type="match status" value="1"/>
</dbReference>
<dbReference type="InterPro" id="IPR010721">
    <property type="entry name" value="UstE-like"/>
</dbReference>
<dbReference type="PANTHER" id="PTHR32251">
    <property type="entry name" value="3-OXO-5-ALPHA-STEROID 4-DEHYDROGENASE"/>
    <property type="match status" value="1"/>
</dbReference>
<evidence type="ECO:0008006" key="4">
    <source>
        <dbReference type="Google" id="ProtNLM"/>
    </source>
</evidence>
<dbReference type="EMBL" id="BRYB01002490">
    <property type="protein sequence ID" value="GMI20408.1"/>
    <property type="molecule type" value="Genomic_DNA"/>
</dbReference>
<name>A0ABQ6M6A7_9STRA</name>
<feature type="transmembrane region" description="Helical" evidence="1">
    <location>
        <begin position="44"/>
        <end position="63"/>
    </location>
</feature>
<evidence type="ECO:0000313" key="2">
    <source>
        <dbReference type="EMBL" id="GMI20408.1"/>
    </source>
</evidence>
<evidence type="ECO:0000256" key="1">
    <source>
        <dbReference type="SAM" id="Phobius"/>
    </source>
</evidence>
<feature type="transmembrane region" description="Helical" evidence="1">
    <location>
        <begin position="75"/>
        <end position="93"/>
    </location>
</feature>
<dbReference type="PANTHER" id="PTHR32251:SF17">
    <property type="entry name" value="STEROID 5-ALPHA REDUCTASE C-TERMINAL DOMAIN-CONTAINING PROTEIN"/>
    <property type="match status" value="1"/>
</dbReference>
<reference evidence="2 3" key="1">
    <citation type="journal article" date="2023" name="Commun. Biol.">
        <title>Genome analysis of Parmales, the sister group of diatoms, reveals the evolutionary specialization of diatoms from phago-mixotrophs to photoautotrophs.</title>
        <authorList>
            <person name="Ban H."/>
            <person name="Sato S."/>
            <person name="Yoshikawa S."/>
            <person name="Yamada K."/>
            <person name="Nakamura Y."/>
            <person name="Ichinomiya M."/>
            <person name="Sato N."/>
            <person name="Blanc-Mathieu R."/>
            <person name="Endo H."/>
            <person name="Kuwata A."/>
            <person name="Ogata H."/>
        </authorList>
    </citation>
    <scope>NUCLEOTIDE SEQUENCE [LARGE SCALE GENOMIC DNA]</scope>
</reference>
<proteinExistence type="predicted"/>
<sequence>MGFLNTVYRLIEPGAKLHPIELLPFYLLPSFFYFVSGTDWGADIVATCLLNLFIQGVLFLLVVQIPTAVTGHMSYVDIGWPCGLVALAITCLVDGNSTDPTRKNLAATCLLLHGSRMAIGALVLFFPYVFKDDLSRYQYAKSRFVAETDSPSLWPLKQQHDTLMQMYANTVTLAGPFILMATNPNPSLHPVEILGGVMWACCSVCESTADLQMNRFVKAAKKNGDIRTAVLGYAPYDKGYFLWTICRHPNYFFEWMCWNSFIVMAVPSVVDLYNDPGQSPYAKAAFVVLLYFTSRSFYDCLLYWTGAEPAEARSVGRRPDYKKYQEITRVFWPVWVPFFAHHQTPGWPRAEEESERLAADSNQK</sequence>
<keyword evidence="3" id="KW-1185">Reference proteome</keyword>
<dbReference type="Proteomes" id="UP001165060">
    <property type="component" value="Unassembled WGS sequence"/>
</dbReference>
<gene>
    <name evidence="2" type="ORF">TeGR_g902</name>
</gene>
<keyword evidence="1" id="KW-1133">Transmembrane helix</keyword>
<feature type="transmembrane region" description="Helical" evidence="1">
    <location>
        <begin position="20"/>
        <end position="38"/>
    </location>
</feature>
<keyword evidence="1" id="KW-0812">Transmembrane</keyword>
<evidence type="ECO:0000313" key="3">
    <source>
        <dbReference type="Proteomes" id="UP001165060"/>
    </source>
</evidence>